<dbReference type="GO" id="GO:0090313">
    <property type="term" value="P:regulation of protein targeting to membrane"/>
    <property type="evidence" value="ECO:0007669"/>
    <property type="project" value="TreeGrafter"/>
</dbReference>
<organism evidence="3 4">
    <name type="scientific">Novimethylophilus kurashikiensis</name>
    <dbReference type="NCBI Taxonomy" id="1825523"/>
    <lineage>
        <taxon>Bacteria</taxon>
        <taxon>Pseudomonadati</taxon>
        <taxon>Pseudomonadota</taxon>
        <taxon>Betaproteobacteria</taxon>
        <taxon>Nitrosomonadales</taxon>
        <taxon>Methylophilaceae</taxon>
        <taxon>Novimethylophilus</taxon>
    </lineage>
</organism>
<evidence type="ECO:0000313" key="3">
    <source>
        <dbReference type="EMBL" id="GBG13935.1"/>
    </source>
</evidence>
<feature type="compositionally biased region" description="Basic and acidic residues" evidence="1">
    <location>
        <begin position="986"/>
        <end position="996"/>
    </location>
</feature>
<protein>
    <submittedName>
        <fullName evidence="3">AsmA protein</fullName>
    </submittedName>
</protein>
<dbReference type="InterPro" id="IPR052894">
    <property type="entry name" value="AsmA-related"/>
</dbReference>
<accession>A0A2R5F7B3</accession>
<evidence type="ECO:0000256" key="1">
    <source>
        <dbReference type="SAM" id="MobiDB-lite"/>
    </source>
</evidence>
<dbReference type="EMBL" id="BDOQ01000004">
    <property type="protein sequence ID" value="GBG13935.1"/>
    <property type="molecule type" value="Genomic_DNA"/>
</dbReference>
<dbReference type="Proteomes" id="UP000245081">
    <property type="component" value="Unassembled WGS sequence"/>
</dbReference>
<reference evidence="3 4" key="1">
    <citation type="journal article" date="2018" name="Environ. Microbiol.">
        <title>Isolation and genomic characterization of Novimethylophilus kurashikiensis gen. nov. sp. nov., a new lanthanide-dependent methylotrophic species of Methylophilaceae.</title>
        <authorList>
            <person name="Lv H."/>
            <person name="Sahin N."/>
            <person name="Tani A."/>
        </authorList>
    </citation>
    <scope>NUCLEOTIDE SEQUENCE [LARGE SCALE GENOMIC DNA]</scope>
    <source>
        <strain evidence="3 4">La2-4</strain>
    </source>
</reference>
<feature type="region of interest" description="Disordered" evidence="1">
    <location>
        <begin position="946"/>
        <end position="1006"/>
    </location>
</feature>
<dbReference type="AlphaFoldDB" id="A0A2R5F7B3"/>
<dbReference type="PANTHER" id="PTHR30441:SF4">
    <property type="entry name" value="PROTEIN ASMA"/>
    <property type="match status" value="1"/>
</dbReference>
<dbReference type="RefSeq" id="WP_109015145.1">
    <property type="nucleotide sequence ID" value="NZ_BDOQ01000004.1"/>
</dbReference>
<evidence type="ECO:0000313" key="4">
    <source>
        <dbReference type="Proteomes" id="UP000245081"/>
    </source>
</evidence>
<dbReference type="PANTHER" id="PTHR30441">
    <property type="entry name" value="DUF748 DOMAIN-CONTAINING PROTEIN"/>
    <property type="match status" value="1"/>
</dbReference>
<keyword evidence="4" id="KW-1185">Reference proteome</keyword>
<dbReference type="GO" id="GO:0005886">
    <property type="term" value="C:plasma membrane"/>
    <property type="evidence" value="ECO:0007669"/>
    <property type="project" value="TreeGrafter"/>
</dbReference>
<gene>
    <name evidence="3" type="primary">asmA</name>
    <name evidence="3" type="ORF">NMK_1487</name>
</gene>
<sequence length="1006" mass="105939">MNKAIKYSLIGIGGLFALLLAAVGIVAATFNPNDYKPLIVKLVKEKKQRTLIIEGDIKLAFWPKLGADLGKVSLSEHNDGKEFASMQSAKVFLALMPLLKKELVVDTIKIDGVHANIVRFKDGTTNFDDLLSKEESSTQIKFDIDGVQVTNTGITLDDQQGNRHFAIDQLDLTTGHVALNQPIDLKTSFHVKGDNPNIDAKLNFKGNLLADTEHKHYVAKGLDLALAGDVTTAKALDLKLSGDVDAKPETMEFLVDSLKLAAKTKLGDKAIELTLNAPSLTAQKDTVSGKEARIEFTQTQGDDKTSVKMVIADLKGSPKAFQSSGISGEISGSQGKRSLSGKFSSPFSGDLENKVFDLPKLAGNVDIKDPALPSGAAKVGFNLNAHADVKKELAAVTLAANVDGSKLDGNVGVSNFSKPNVTFKLAADQLDLNKLLGASKPKTENKQSEPGKPADLSALKNVLAQGTLNIGSIAYDKYRISNLAATVKADGQALSVNPLSLKFDDSQIKGRIGITHFERALYTFDLDIDRVDADRYVPQNTAAKAAENGPAKPLDLSALKALNADGSLRIGSLKYGKTQASNIRVDLKADGNKLDVNPFSAKVDDSQVKAVLGITRFQNPQFSFNVDIDKLDADRYVTKKEPAAKAAPSTADTPIDLSALKTLNANGEARVGWLKVANVKTSNVHLGVKADGGVVALAPFAADLYQGHTEGSLNVDARAVPAIAFKQDMKNVAVGPLLVDAINNDMLEGKGNVAVDIKTQGATVGALKKALNGNAAVNLADGAIKGIDIAGTIRDVKNKFNFSGNTLGADQKKKTDFSEMKATFKITNGVAHNDDLDIKSPLLRIAGSGDIDIGNEKLNYTAKPTVVSSLKGQGGADIGALNGLTFPVKVGGTFSAPKYNLDFAAIGAAVAQKNLLGNVGGQKGEAVQKLLGGDKAGALEGLIGGKKKQETPATSAPAAPNATAPAQTAPAAPADNTQQQTAPAQPEKKLTPEEKAKKKLNKLLGL</sequence>
<feature type="domain" description="AsmA" evidence="2">
    <location>
        <begin position="1"/>
        <end position="532"/>
    </location>
</feature>
<proteinExistence type="predicted"/>
<dbReference type="OrthoDB" id="9766390at2"/>
<name>A0A2R5F7B3_9PROT</name>
<evidence type="ECO:0000259" key="2">
    <source>
        <dbReference type="Pfam" id="PF05170"/>
    </source>
</evidence>
<dbReference type="InterPro" id="IPR007844">
    <property type="entry name" value="AsmA"/>
</dbReference>
<dbReference type="Pfam" id="PF05170">
    <property type="entry name" value="AsmA"/>
    <property type="match status" value="1"/>
</dbReference>
<feature type="compositionally biased region" description="Basic residues" evidence="1">
    <location>
        <begin position="997"/>
        <end position="1006"/>
    </location>
</feature>
<comment type="caution">
    <text evidence="3">The sequence shown here is derived from an EMBL/GenBank/DDBJ whole genome shotgun (WGS) entry which is preliminary data.</text>
</comment>
<feature type="compositionally biased region" description="Low complexity" evidence="1">
    <location>
        <begin position="951"/>
        <end position="985"/>
    </location>
</feature>